<dbReference type="InterPro" id="IPR003313">
    <property type="entry name" value="AraC-bd"/>
</dbReference>
<dbReference type="GO" id="GO:0043565">
    <property type="term" value="F:sequence-specific DNA binding"/>
    <property type="evidence" value="ECO:0007669"/>
    <property type="project" value="InterPro"/>
</dbReference>
<dbReference type="Pfam" id="PF02311">
    <property type="entry name" value="AraC_binding"/>
    <property type="match status" value="1"/>
</dbReference>
<dbReference type="Gene3D" id="1.10.10.60">
    <property type="entry name" value="Homeodomain-like"/>
    <property type="match status" value="2"/>
</dbReference>
<keyword evidence="4" id="KW-0010">Activator</keyword>
<reference evidence="7 8" key="1">
    <citation type="journal article" date="2016" name="Genome Announc.">
        <title>Draft Genome Sequence of Paenibacillus amylolyticus Heshi-A3, Isolated from Fermented Rice Bran in a Japanese Fermented Seafood Dish.</title>
        <authorList>
            <person name="Akuzawa S."/>
            <person name="Nagaoka J."/>
            <person name="Kanekatsu M."/>
            <person name="Kubota E."/>
            <person name="Ohtake R."/>
            <person name="Suzuki T."/>
            <person name="Kanesaki Y."/>
        </authorList>
    </citation>
    <scope>NUCLEOTIDE SEQUENCE [LARGE SCALE GENOMIC DNA]</scope>
    <source>
        <strain evidence="7 8">Heshi-A3</strain>
    </source>
</reference>
<evidence type="ECO:0000256" key="1">
    <source>
        <dbReference type="ARBA" id="ARBA00022490"/>
    </source>
</evidence>
<dbReference type="PANTHER" id="PTHR46796">
    <property type="entry name" value="HTH-TYPE TRANSCRIPTIONAL ACTIVATOR RHAS-RELATED"/>
    <property type="match status" value="1"/>
</dbReference>
<dbReference type="InterPro" id="IPR009057">
    <property type="entry name" value="Homeodomain-like_sf"/>
</dbReference>
<feature type="domain" description="HTH araC/xylS-type" evidence="6">
    <location>
        <begin position="154"/>
        <end position="252"/>
    </location>
</feature>
<evidence type="ECO:0000256" key="3">
    <source>
        <dbReference type="ARBA" id="ARBA00023125"/>
    </source>
</evidence>
<dbReference type="PANTHER" id="PTHR46796:SF13">
    <property type="entry name" value="HTH-TYPE TRANSCRIPTIONAL ACTIVATOR RHAS"/>
    <property type="match status" value="1"/>
</dbReference>
<dbReference type="InterPro" id="IPR018062">
    <property type="entry name" value="HTH_AraC-typ_CS"/>
</dbReference>
<evidence type="ECO:0000256" key="5">
    <source>
        <dbReference type="ARBA" id="ARBA00023163"/>
    </source>
</evidence>
<reference evidence="8" key="2">
    <citation type="submission" date="2016-01" db="EMBL/GenBank/DDBJ databases">
        <title>Draft Genome Sequence of Paenibacillus amylolyticus Heshi-A3 that Was Isolated from Fermented Rice Bran with Aging Salted Mackerel, Which Was Named Heshiko as Traditional Fermented Seafood in Japan.</title>
        <authorList>
            <person name="Akuzawa S."/>
            <person name="Nakagawa J."/>
            <person name="Kanekatsu T."/>
            <person name="Kubota E."/>
            <person name="Ohtake R."/>
            <person name="Suzuki T."/>
            <person name="Kanesaki Y."/>
        </authorList>
    </citation>
    <scope>NUCLEOTIDE SEQUENCE [LARGE SCALE GENOMIC DNA]</scope>
    <source>
        <strain evidence="8">Heshi-A3</strain>
    </source>
</reference>
<dbReference type="SMART" id="SM00342">
    <property type="entry name" value="HTH_ARAC"/>
    <property type="match status" value="1"/>
</dbReference>
<dbReference type="InterPro" id="IPR037923">
    <property type="entry name" value="HTH-like"/>
</dbReference>
<dbReference type="Proteomes" id="UP000069697">
    <property type="component" value="Unassembled WGS sequence"/>
</dbReference>
<organism evidence="7 8">
    <name type="scientific">Paenibacillus amylolyticus</name>
    <dbReference type="NCBI Taxonomy" id="1451"/>
    <lineage>
        <taxon>Bacteria</taxon>
        <taxon>Bacillati</taxon>
        <taxon>Bacillota</taxon>
        <taxon>Bacilli</taxon>
        <taxon>Bacillales</taxon>
        <taxon>Paenibacillaceae</taxon>
        <taxon>Paenibacillus</taxon>
    </lineage>
</organism>
<protein>
    <submittedName>
        <fullName evidence="7">Helix-turn-helix domain-containing protein</fullName>
    </submittedName>
</protein>
<keyword evidence="5" id="KW-0804">Transcription</keyword>
<dbReference type="RefSeq" id="WP_062833958.1">
    <property type="nucleotide sequence ID" value="NZ_BCNV01000001.1"/>
</dbReference>
<evidence type="ECO:0000256" key="2">
    <source>
        <dbReference type="ARBA" id="ARBA00023015"/>
    </source>
</evidence>
<keyword evidence="2" id="KW-0805">Transcription regulation</keyword>
<evidence type="ECO:0000313" key="8">
    <source>
        <dbReference type="Proteomes" id="UP000069697"/>
    </source>
</evidence>
<evidence type="ECO:0000259" key="6">
    <source>
        <dbReference type="PROSITE" id="PS01124"/>
    </source>
</evidence>
<dbReference type="SUPFAM" id="SSF46689">
    <property type="entry name" value="Homeodomain-like"/>
    <property type="match status" value="2"/>
</dbReference>
<evidence type="ECO:0000313" key="7">
    <source>
        <dbReference type="EMBL" id="GAS81220.1"/>
    </source>
</evidence>
<comment type="caution">
    <text evidence="7">The sequence shown here is derived from an EMBL/GenBank/DDBJ whole genome shotgun (WGS) entry which is preliminary data.</text>
</comment>
<dbReference type="InterPro" id="IPR050204">
    <property type="entry name" value="AraC_XylS_family_regulators"/>
</dbReference>
<dbReference type="PROSITE" id="PS00041">
    <property type="entry name" value="HTH_ARAC_FAMILY_1"/>
    <property type="match status" value="1"/>
</dbReference>
<dbReference type="AlphaFoldDB" id="A0A100VJX3"/>
<dbReference type="SUPFAM" id="SSF51215">
    <property type="entry name" value="Regulatory protein AraC"/>
    <property type="match status" value="1"/>
</dbReference>
<keyword evidence="3" id="KW-0238">DNA-binding</keyword>
<dbReference type="InterPro" id="IPR018060">
    <property type="entry name" value="HTH_AraC"/>
</dbReference>
<keyword evidence="1" id="KW-0963">Cytoplasm</keyword>
<dbReference type="Pfam" id="PF12833">
    <property type="entry name" value="HTH_18"/>
    <property type="match status" value="1"/>
</dbReference>
<dbReference type="EMBL" id="BCNV01000001">
    <property type="protein sequence ID" value="GAS81220.1"/>
    <property type="molecule type" value="Genomic_DNA"/>
</dbReference>
<name>A0A100VJX3_PAEAM</name>
<accession>A0A100VJX3</accession>
<gene>
    <name evidence="7" type="ORF">PAHA3_1294</name>
</gene>
<dbReference type="GO" id="GO:0003700">
    <property type="term" value="F:DNA-binding transcription factor activity"/>
    <property type="evidence" value="ECO:0007669"/>
    <property type="project" value="InterPro"/>
</dbReference>
<dbReference type="PROSITE" id="PS01124">
    <property type="entry name" value="HTH_ARAC_FAMILY_2"/>
    <property type="match status" value="1"/>
</dbReference>
<evidence type="ECO:0000256" key="4">
    <source>
        <dbReference type="ARBA" id="ARBA00023159"/>
    </source>
</evidence>
<sequence>MDLLNHIYWKKKAAFALAEDIYDAWVVFAVEEGVFRYEIGGQTGEAGFADLVLCPPHVPFRRETITPLTFHYMQFTCDAAEDECLLPPIGKSQINDTKRLASTYAYLRQASEENDAVTTGWKTHLMMDLWQLYQWEQRQSSLMERKFTEDALMAEAAVLLEEWAGEAVSLRALAERLALSPVQFTRRFREAFQETPSDYLKAIRLKKAKALLADSRLTLTQIAERCGYENGFYLSRVFSSTIGISPSEYRRRHQV</sequence>
<proteinExistence type="predicted"/>